<gene>
    <name evidence="1" type="ORF">GUY60_16190</name>
</gene>
<dbReference type="RefSeq" id="WP_161698376.1">
    <property type="nucleotide sequence ID" value="NZ_JAAAHS010000110.1"/>
</dbReference>
<dbReference type="EMBL" id="JAAAHS010000110">
    <property type="protein sequence ID" value="NBE52938.1"/>
    <property type="molecule type" value="Genomic_DNA"/>
</dbReference>
<dbReference type="OrthoDB" id="3283561at2"/>
<evidence type="ECO:0000313" key="1">
    <source>
        <dbReference type="EMBL" id="NBE52938.1"/>
    </source>
</evidence>
<accession>A0A964UPB1</accession>
<evidence type="ECO:0000313" key="2">
    <source>
        <dbReference type="Proteomes" id="UP000598297"/>
    </source>
</evidence>
<sequence length="158" mass="17970">MSEEDVRTLDLLRTLDRLPGPDHLEFPKGFDHERAASRAARLGERLSEVFDGPCSVDRTQDASCYFTVDVPPRLTEAQEWIGVRLSNYGDLAVVTAPELAVEDRRRVEAELSGAGYVLVPERLLRRPYDGVTWLNDEVPGPNYGLGRATWWTRFFDYL</sequence>
<organism evidence="1 2">
    <name type="scientific">Streptomyces boluensis</name>
    <dbReference type="NCBI Taxonomy" id="1775135"/>
    <lineage>
        <taxon>Bacteria</taxon>
        <taxon>Bacillati</taxon>
        <taxon>Actinomycetota</taxon>
        <taxon>Actinomycetes</taxon>
        <taxon>Kitasatosporales</taxon>
        <taxon>Streptomycetaceae</taxon>
        <taxon>Streptomyces</taxon>
    </lineage>
</organism>
<reference evidence="1" key="1">
    <citation type="submission" date="2020-01" db="EMBL/GenBank/DDBJ databases">
        <title>Whole-genome analyses of novel actinobacteria.</title>
        <authorList>
            <person name="Sahin N."/>
        </authorList>
    </citation>
    <scope>NUCLEOTIDE SEQUENCE</scope>
    <source>
        <strain evidence="1">YC537</strain>
    </source>
</reference>
<name>A0A964UPB1_9ACTN</name>
<proteinExistence type="predicted"/>
<dbReference type="AlphaFoldDB" id="A0A964UPB1"/>
<keyword evidence="2" id="KW-1185">Reference proteome</keyword>
<protein>
    <submittedName>
        <fullName evidence="1">Uncharacterized protein</fullName>
    </submittedName>
</protein>
<comment type="caution">
    <text evidence="1">The sequence shown here is derived from an EMBL/GenBank/DDBJ whole genome shotgun (WGS) entry which is preliminary data.</text>
</comment>
<dbReference type="Proteomes" id="UP000598297">
    <property type="component" value="Unassembled WGS sequence"/>
</dbReference>